<evidence type="ECO:0000256" key="6">
    <source>
        <dbReference type="ARBA" id="ARBA00022989"/>
    </source>
</evidence>
<gene>
    <name evidence="10" type="ORF">DIT97_25830</name>
</gene>
<feature type="transmembrane region" description="Helical" evidence="8">
    <location>
        <begin position="417"/>
        <end position="434"/>
    </location>
</feature>
<keyword evidence="4" id="KW-0808">Transferase</keyword>
<name>A0A3D3RE17_9PLAN</name>
<protein>
    <recommendedName>
        <fullName evidence="9">Glycosyltransferase RgtA/B/C/D-like domain-containing protein</fullName>
    </recommendedName>
</protein>
<feature type="transmembrane region" description="Helical" evidence="8">
    <location>
        <begin position="189"/>
        <end position="217"/>
    </location>
</feature>
<evidence type="ECO:0000256" key="4">
    <source>
        <dbReference type="ARBA" id="ARBA00022679"/>
    </source>
</evidence>
<dbReference type="InterPro" id="IPR038731">
    <property type="entry name" value="RgtA/B/C-like"/>
</dbReference>
<dbReference type="EMBL" id="DQAY01000154">
    <property type="protein sequence ID" value="HCO26267.1"/>
    <property type="molecule type" value="Genomic_DNA"/>
</dbReference>
<feature type="transmembrane region" description="Helical" evidence="8">
    <location>
        <begin position="238"/>
        <end position="259"/>
    </location>
</feature>
<accession>A0A3D3RE17</accession>
<comment type="subcellular location">
    <subcellularLocation>
        <location evidence="1">Cell membrane</location>
        <topology evidence="1">Multi-pass membrane protein</topology>
    </subcellularLocation>
</comment>
<keyword evidence="6 8" id="KW-1133">Transmembrane helix</keyword>
<evidence type="ECO:0000256" key="2">
    <source>
        <dbReference type="ARBA" id="ARBA00022475"/>
    </source>
</evidence>
<feature type="transmembrane region" description="Helical" evidence="8">
    <location>
        <begin position="387"/>
        <end position="405"/>
    </location>
</feature>
<feature type="transmembrane region" description="Helical" evidence="8">
    <location>
        <begin position="110"/>
        <end position="132"/>
    </location>
</feature>
<dbReference type="PANTHER" id="PTHR33908:SF11">
    <property type="entry name" value="MEMBRANE PROTEIN"/>
    <property type="match status" value="1"/>
</dbReference>
<dbReference type="GO" id="GO:0005886">
    <property type="term" value="C:plasma membrane"/>
    <property type="evidence" value="ECO:0007669"/>
    <property type="project" value="UniProtKB-SubCell"/>
</dbReference>
<feature type="transmembrane region" description="Helical" evidence="8">
    <location>
        <begin position="364"/>
        <end position="381"/>
    </location>
</feature>
<evidence type="ECO:0000256" key="5">
    <source>
        <dbReference type="ARBA" id="ARBA00022692"/>
    </source>
</evidence>
<dbReference type="AlphaFoldDB" id="A0A3D3RE17"/>
<keyword evidence="2" id="KW-1003">Cell membrane</keyword>
<dbReference type="GO" id="GO:0009103">
    <property type="term" value="P:lipopolysaccharide biosynthetic process"/>
    <property type="evidence" value="ECO:0007669"/>
    <property type="project" value="UniProtKB-ARBA"/>
</dbReference>
<dbReference type="Pfam" id="PF13231">
    <property type="entry name" value="PMT_2"/>
    <property type="match status" value="1"/>
</dbReference>
<reference evidence="10 11" key="1">
    <citation type="journal article" date="2018" name="Nat. Biotechnol.">
        <title>A standardized bacterial taxonomy based on genome phylogeny substantially revises the tree of life.</title>
        <authorList>
            <person name="Parks D.H."/>
            <person name="Chuvochina M."/>
            <person name="Waite D.W."/>
            <person name="Rinke C."/>
            <person name="Skarshewski A."/>
            <person name="Chaumeil P.A."/>
            <person name="Hugenholtz P."/>
        </authorList>
    </citation>
    <scope>NUCLEOTIDE SEQUENCE [LARGE SCALE GENOMIC DNA]</scope>
    <source>
        <strain evidence="10">UBA9375</strain>
    </source>
</reference>
<organism evidence="10 11">
    <name type="scientific">Gimesia maris</name>
    <dbReference type="NCBI Taxonomy" id="122"/>
    <lineage>
        <taxon>Bacteria</taxon>
        <taxon>Pseudomonadati</taxon>
        <taxon>Planctomycetota</taxon>
        <taxon>Planctomycetia</taxon>
        <taxon>Planctomycetales</taxon>
        <taxon>Planctomycetaceae</taxon>
        <taxon>Gimesia</taxon>
    </lineage>
</organism>
<proteinExistence type="predicted"/>
<keyword evidence="3" id="KW-0328">Glycosyltransferase</keyword>
<feature type="transmembrane region" description="Helical" evidence="8">
    <location>
        <begin position="12"/>
        <end position="33"/>
    </location>
</feature>
<keyword evidence="7 8" id="KW-0472">Membrane</keyword>
<evidence type="ECO:0000256" key="1">
    <source>
        <dbReference type="ARBA" id="ARBA00004651"/>
    </source>
</evidence>
<sequence>MASLQKVIRRPPVFWSVVGFLLLIQFCLGLYSARQLSVTHDEYWHLPVGFLSLETGRFDHDRLNPPLIRSWSALPLLMTSAQSGSPDLSSDPADYGDAFLEANPENYQHYYFLGRCMILLLSCVSGLLLALWTRELFSSQAACFAVFLWVMSPNILASAALGTQDLAITGFFLAVFYCGWKFACWPTWKWALVTGIVLGLAQLTKYTAILLVPLLLIQWVLVRYKSPEIQERPANKTVVLRWGVLLLSSLFILNAGYLFRDSLQPVSSYQFQSSELKVLTALPEFLQIIPLPVPRDYLMGFDLQRFIMQQTHPTFLDNQWEEHGFRSYYLYTMLYKLPHGFQFLIVIAIYSWFKQPRLLARRTLAVLLTPVVLLLCIASLANNQLGLRYVLPVFPFIILLCAPLIDQLDFDRHKIRSYLILIAMLSLPLSLRYAPDHLAYFNELSGGPEQGDSHLVDSNIDWGQDLYRLQDYLNQNPISDLKLAYFGTVPPGKLGIKYDLPAEFRPVPGKYAISVSILQGRPYTLRRQDGSRYNLEHDALGFFRFFEPEAQLGYSINFYEVTPEDIARWQTAVMQANRSMRSP</sequence>
<dbReference type="PANTHER" id="PTHR33908">
    <property type="entry name" value="MANNOSYLTRANSFERASE YKCB-RELATED"/>
    <property type="match status" value="1"/>
</dbReference>
<evidence type="ECO:0000256" key="8">
    <source>
        <dbReference type="SAM" id="Phobius"/>
    </source>
</evidence>
<feature type="transmembrane region" description="Helical" evidence="8">
    <location>
        <begin position="144"/>
        <end position="177"/>
    </location>
</feature>
<feature type="domain" description="Glycosyltransferase RgtA/B/C/D-like" evidence="9">
    <location>
        <begin position="116"/>
        <end position="223"/>
    </location>
</feature>
<evidence type="ECO:0000313" key="10">
    <source>
        <dbReference type="EMBL" id="HCO26267.1"/>
    </source>
</evidence>
<evidence type="ECO:0000256" key="3">
    <source>
        <dbReference type="ARBA" id="ARBA00022676"/>
    </source>
</evidence>
<evidence type="ECO:0000259" key="9">
    <source>
        <dbReference type="Pfam" id="PF13231"/>
    </source>
</evidence>
<comment type="caution">
    <text evidence="10">The sequence shown here is derived from an EMBL/GenBank/DDBJ whole genome shotgun (WGS) entry which is preliminary data.</text>
</comment>
<feature type="transmembrane region" description="Helical" evidence="8">
    <location>
        <begin position="328"/>
        <end position="352"/>
    </location>
</feature>
<dbReference type="GO" id="GO:0016763">
    <property type="term" value="F:pentosyltransferase activity"/>
    <property type="evidence" value="ECO:0007669"/>
    <property type="project" value="TreeGrafter"/>
</dbReference>
<evidence type="ECO:0000256" key="7">
    <source>
        <dbReference type="ARBA" id="ARBA00023136"/>
    </source>
</evidence>
<keyword evidence="5 8" id="KW-0812">Transmembrane</keyword>
<dbReference type="InterPro" id="IPR050297">
    <property type="entry name" value="LipidA_mod_glycosyltrf_83"/>
</dbReference>
<dbReference type="Proteomes" id="UP000263642">
    <property type="component" value="Unassembled WGS sequence"/>
</dbReference>
<evidence type="ECO:0000313" key="11">
    <source>
        <dbReference type="Proteomes" id="UP000263642"/>
    </source>
</evidence>